<sequence>MKKKYFNLFGIILLLLSSLELGAQVFTEDFESGLGVFSNDVGNNVNWTVESSIVNGGSQSVKNVYTANNNNVIYLTSSIDLTAFSGTPYLEFYHIAKVEGNFDEAIVEFSTDGGVTFAAPTASEYIGAGVLVDDGTFDEDSYSDWGTTATTPTNSWWKKEQFDLSAYDSSTQFVVRFRLESDGSLQRSGWYLDDVAVVDVLCAAPTPASVALTGSSTTATLSWSSIGSAWDIEYGASGFTPGAGTTVSVTSNPYTVTGLAPSADYDFYLRENCGSGSYSSWVGPFSYTTACGVYSSPYIDDLESYSASLSLSTFGCWLSGSDGTYDWNIDSNGSTPSTNTGPSGAYSGSNYLYVEGSSGSSGDEAWLESPSVDISSLTAPALSFYYHMYGADIGTLHIDVGNGSTWDNDVFVISGEQQTAQADPWVKAFVDLSVYSGVVQFRFRAERGSGSFNGDISLDDIAVENGPSCYPPSSLSASNITASAAGISWSSNSTSWDIEYGFSGFTPTGTPVVSGVTSNPYTLTGLSSQTSYDIYVRSNCGAGDLSTWVGPLVVETLCPSYLAPWFDDVESHATTTSFDESLCWIESSTGAFDWNIDGNGGTPSSSTGPSGAYSGVNYFYVEGSSGAQGDVAVLETPLIDVSSVSNPGLKFFYHMYGSAIVDLRVDFFDGTAWNNDAFVVLGQQQTSDTDPWLFAFVNFSSYTITGPVKVRFKAERGGALYNDVAIDDISIESLPSCIEPYSVVVDNISQTTADVSWIDYNGANASGWDIEYGPLGFTQGTGTTVSASTSPFTVTGLTSGVEYDMYIQTDCGGGDFSSWEGPYTFETLFPGAGCNVNLNVASIPYSATDNTGNYQNNNSGPVGSGCGSVENYLNGYEVYYEYTPAADEMVDILMSNLSNFYAGVFVYTDCADVGSSCVAGAVAGPSDADFGIEDFQMTGGTTYYILVSSWLTSTVGYTLDIVPFSCSSVMSPTGPSPQDFVGGDMVSDLEVNATESPSTFNWYAGPGATNPILDTELLVDNTTYYVTQTYNGCESAPLAITVSEIDCSALAIVSSAGNAVSCQGSMQLTATGSGTGDDLYWYDVASGGDPLAFGGSFDTPILTSTTSYWVSEVRADGYISAGNAKPAPLGTSDFGGSNYGVKFTATQEFTILDVEIYPLGEAGTFDIVLIDDSTSSSLYTQTVTVANLNGTTPVTVPLNFVIPPGNYRLVQQGSIDLVRDSGTVLNSFPYPIGPGGSLGSVTSGSTGTNGNASANYYYFFNWTVSTGELVCESPRTEVVATVNQTGDVLVDYTSLPYTTNDSTSIYGNNFEGNPGSSCPGSNYLDGYEVVYQYTADPLNDDILQIELTGITNLETGMYIYTSCGDIGINCLDGGTNDDTSSSISISDYEVLAGETLYIVISSESNTVNYTLDIYGFDCATVPLVGVSSSPYFISGDYLSDISAEAYVHSTAVTWYTDAALTMPIADPTTEVLVDGNTYYVTQTVLGCESAAVAVTVVEFDCSALGITQIDDIIICSPGGDVNLSAIAGGTGNEIIWYDAATGGDVVATGSDFTSTVTQTTSYWVSEAFTGDDIPVSGFAKPNPVGTSDFGGSNYGVKFTANQLFTLYSVEVYPLGEAGTFDIELVDDDTNTVLRTVTVTVPDMDGTTPVTVNLGFEINPGNYRLVQQGVIDMVRDYSASYPYPIGVNSVYGDVTSGTYGASGVTTQTYYYFFNWTVGAAEILCESPRTEVTITVNDVPTATPTGNGAQDFCDGSTIADLVVTGTDVKWYSSDVSSSPLAINSDLVDGEIYYASQTIDSCESDGRLAVIVSVKDNSDLPIATVNQPFVQGDTVESLIVFGDNLTWYTSVDGLIFTQIDPSQVTLQDQNTYYVTQTSNGLCESEKLAITVHVGSLDVDDPLFANLNFYPNPMRDNITIENTNAIDQVEVYSLLGQKVIEEHSTQNIVNLNVSHLATGTYFVKVTVSGKLTIFKVVKE</sequence>
<feature type="chain" id="PRO_5013314101" evidence="2">
    <location>
        <begin position="24"/>
        <end position="1975"/>
    </location>
</feature>
<dbReference type="InterPro" id="IPR003961">
    <property type="entry name" value="FN3_dom"/>
</dbReference>
<evidence type="ECO:0000313" key="6">
    <source>
        <dbReference type="Proteomes" id="UP000184225"/>
    </source>
</evidence>
<dbReference type="Gene3D" id="2.60.120.260">
    <property type="entry name" value="Galactose-binding domain-like"/>
    <property type="match status" value="1"/>
</dbReference>
<feature type="domain" description="Fibronectin type-III" evidence="4">
    <location>
        <begin position="739"/>
        <end position="830"/>
    </location>
</feature>
<dbReference type="Gene3D" id="2.60.120.200">
    <property type="match status" value="2"/>
</dbReference>
<dbReference type="PROSITE" id="PS50853">
    <property type="entry name" value="FN3"/>
    <property type="match status" value="3"/>
</dbReference>
<dbReference type="SMART" id="SM00137">
    <property type="entry name" value="MAM"/>
    <property type="match status" value="2"/>
</dbReference>
<dbReference type="Pfam" id="PF00629">
    <property type="entry name" value="MAM"/>
    <property type="match status" value="2"/>
</dbReference>
<dbReference type="SMART" id="SM00060">
    <property type="entry name" value="FN3"/>
    <property type="match status" value="3"/>
</dbReference>
<dbReference type="GO" id="GO:0004553">
    <property type="term" value="F:hydrolase activity, hydrolyzing O-glycosyl compounds"/>
    <property type="evidence" value="ECO:0007669"/>
    <property type="project" value="UniProtKB-ARBA"/>
</dbReference>
<dbReference type="PROSITE" id="PS50060">
    <property type="entry name" value="MAM_2"/>
    <property type="match status" value="2"/>
</dbReference>
<feature type="domain" description="MAM" evidence="3">
    <location>
        <begin position="574"/>
        <end position="739"/>
    </location>
</feature>
<dbReference type="EMBL" id="FQYY01000007">
    <property type="protein sequence ID" value="SHJ06334.1"/>
    <property type="molecule type" value="Genomic_DNA"/>
</dbReference>
<evidence type="ECO:0000313" key="5">
    <source>
        <dbReference type="EMBL" id="SHJ06334.1"/>
    </source>
</evidence>
<dbReference type="Proteomes" id="UP000184225">
    <property type="component" value="Unassembled WGS sequence"/>
</dbReference>
<dbReference type="Pfam" id="PF00041">
    <property type="entry name" value="fn3"/>
    <property type="match status" value="2"/>
</dbReference>
<dbReference type="InterPro" id="IPR026444">
    <property type="entry name" value="Secre_tail"/>
</dbReference>
<dbReference type="InterPro" id="IPR000998">
    <property type="entry name" value="MAM_dom"/>
</dbReference>
<feature type="domain" description="Fibronectin type-III" evidence="4">
    <location>
        <begin position="204"/>
        <end position="292"/>
    </location>
</feature>
<keyword evidence="6" id="KW-1185">Reference proteome</keyword>
<dbReference type="Gene3D" id="2.60.40.10">
    <property type="entry name" value="Immunoglobulins"/>
    <property type="match status" value="3"/>
</dbReference>
<proteinExistence type="predicted"/>
<dbReference type="InterPro" id="IPR013783">
    <property type="entry name" value="Ig-like_fold"/>
</dbReference>
<dbReference type="CDD" id="cd00063">
    <property type="entry name" value="FN3"/>
    <property type="match status" value="2"/>
</dbReference>
<dbReference type="NCBIfam" id="TIGR04183">
    <property type="entry name" value="Por_Secre_tail"/>
    <property type="match status" value="1"/>
</dbReference>
<dbReference type="PANTHER" id="PTHR23282:SF101">
    <property type="entry name" value="MAM DOMAIN-CONTAINING PROTEIN"/>
    <property type="match status" value="1"/>
</dbReference>
<dbReference type="STRING" id="579105.SAMN04488096_107199"/>
<evidence type="ECO:0000256" key="2">
    <source>
        <dbReference type="SAM" id="SignalP"/>
    </source>
</evidence>
<evidence type="ECO:0000259" key="4">
    <source>
        <dbReference type="PROSITE" id="PS50853"/>
    </source>
</evidence>
<dbReference type="CDD" id="cd06263">
    <property type="entry name" value="MAM"/>
    <property type="match status" value="2"/>
</dbReference>
<dbReference type="RefSeq" id="WP_073152297.1">
    <property type="nucleotide sequence ID" value="NZ_FQYY01000007.1"/>
</dbReference>
<dbReference type="GO" id="GO:0005975">
    <property type="term" value="P:carbohydrate metabolic process"/>
    <property type="evidence" value="ECO:0007669"/>
    <property type="project" value="UniProtKB-ARBA"/>
</dbReference>
<keyword evidence="1 2" id="KW-0732">Signal</keyword>
<dbReference type="InterPro" id="IPR013320">
    <property type="entry name" value="ConA-like_dom_sf"/>
</dbReference>
<feature type="signal peptide" evidence="2">
    <location>
        <begin position="1"/>
        <end position="23"/>
    </location>
</feature>
<dbReference type="InterPro" id="IPR036116">
    <property type="entry name" value="FN3_sf"/>
</dbReference>
<gene>
    <name evidence="5" type="ORF">SAMN04488096_107199</name>
</gene>
<dbReference type="InterPro" id="IPR051560">
    <property type="entry name" value="MAM_domain-containing"/>
</dbReference>
<reference evidence="5 6" key="1">
    <citation type="submission" date="2016-11" db="EMBL/GenBank/DDBJ databases">
        <authorList>
            <person name="Jaros S."/>
            <person name="Januszkiewicz K."/>
            <person name="Wedrychowicz H."/>
        </authorList>
    </citation>
    <scope>NUCLEOTIDE SEQUENCE [LARGE SCALE GENOMIC DNA]</scope>
    <source>
        <strain evidence="5 6">DSM 21425</strain>
    </source>
</reference>
<dbReference type="Pfam" id="PF19081">
    <property type="entry name" value="Ig_7"/>
    <property type="match status" value="2"/>
</dbReference>
<feature type="domain" description="MAM" evidence="3">
    <location>
        <begin position="305"/>
        <end position="471"/>
    </location>
</feature>
<accession>A0A1M6G8X5</accession>
<dbReference type="PANTHER" id="PTHR23282">
    <property type="entry name" value="APICAL ENDOSOMAL GLYCOPROTEIN PRECURSOR"/>
    <property type="match status" value="1"/>
</dbReference>
<protein>
    <submittedName>
        <fullName evidence="5">Por secretion system C-terminal sorting domain-containing protein</fullName>
    </submittedName>
</protein>
<organism evidence="5 6">
    <name type="scientific">Mesonia phycicola</name>
    <dbReference type="NCBI Taxonomy" id="579105"/>
    <lineage>
        <taxon>Bacteria</taxon>
        <taxon>Pseudomonadati</taxon>
        <taxon>Bacteroidota</taxon>
        <taxon>Flavobacteriia</taxon>
        <taxon>Flavobacteriales</taxon>
        <taxon>Flavobacteriaceae</taxon>
        <taxon>Mesonia</taxon>
    </lineage>
</organism>
<feature type="domain" description="Fibronectin type-III" evidence="4">
    <location>
        <begin position="471"/>
        <end position="559"/>
    </location>
</feature>
<evidence type="ECO:0000256" key="1">
    <source>
        <dbReference type="ARBA" id="ARBA00022729"/>
    </source>
</evidence>
<dbReference type="Pfam" id="PF18962">
    <property type="entry name" value="Por_Secre_tail"/>
    <property type="match status" value="1"/>
</dbReference>
<dbReference type="SUPFAM" id="SSF49899">
    <property type="entry name" value="Concanavalin A-like lectins/glucanases"/>
    <property type="match status" value="2"/>
</dbReference>
<dbReference type="GO" id="GO:0016020">
    <property type="term" value="C:membrane"/>
    <property type="evidence" value="ECO:0007669"/>
    <property type="project" value="InterPro"/>
</dbReference>
<evidence type="ECO:0000259" key="3">
    <source>
        <dbReference type="PROSITE" id="PS50060"/>
    </source>
</evidence>
<dbReference type="OrthoDB" id="975384at2"/>
<dbReference type="SUPFAM" id="SSF49265">
    <property type="entry name" value="Fibronectin type III"/>
    <property type="match status" value="2"/>
</dbReference>
<name>A0A1M6G8X5_9FLAO</name>
<dbReference type="InterPro" id="IPR044023">
    <property type="entry name" value="Ig_7"/>
</dbReference>